<dbReference type="EMBL" id="JAGGKT010000023">
    <property type="protein sequence ID" value="MBP1934562.1"/>
    <property type="molecule type" value="Genomic_DNA"/>
</dbReference>
<dbReference type="RefSeq" id="WP_209812552.1">
    <property type="nucleotide sequence ID" value="NZ_JAGGKT010000023.1"/>
</dbReference>
<protein>
    <submittedName>
        <fullName evidence="8">L-iditol 2-dehydrogenase</fullName>
        <ecNumber evidence="8">1.1.1.14</ecNumber>
    </submittedName>
</protein>
<evidence type="ECO:0000256" key="1">
    <source>
        <dbReference type="ARBA" id="ARBA00001947"/>
    </source>
</evidence>
<evidence type="ECO:0000313" key="9">
    <source>
        <dbReference type="Proteomes" id="UP001519343"/>
    </source>
</evidence>
<dbReference type="InterPro" id="IPR002328">
    <property type="entry name" value="ADH_Zn_CS"/>
</dbReference>
<dbReference type="SMART" id="SM00829">
    <property type="entry name" value="PKS_ER"/>
    <property type="match status" value="1"/>
</dbReference>
<feature type="domain" description="Enoyl reductase (ER)" evidence="7">
    <location>
        <begin position="13"/>
        <end position="324"/>
    </location>
</feature>
<gene>
    <name evidence="8" type="ORF">J2Z37_004582</name>
</gene>
<dbReference type="PROSITE" id="PS00059">
    <property type="entry name" value="ADH_ZINC"/>
    <property type="match status" value="1"/>
</dbReference>
<evidence type="ECO:0000256" key="6">
    <source>
        <dbReference type="RuleBase" id="RU361277"/>
    </source>
</evidence>
<dbReference type="Pfam" id="PF08240">
    <property type="entry name" value="ADH_N"/>
    <property type="match status" value="1"/>
</dbReference>
<dbReference type="Pfam" id="PF00107">
    <property type="entry name" value="ADH_zinc_N"/>
    <property type="match status" value="1"/>
</dbReference>
<dbReference type="GO" id="GO:0003939">
    <property type="term" value="F:L-iditol 2-dehydrogenase (NAD+) activity"/>
    <property type="evidence" value="ECO:0007669"/>
    <property type="project" value="UniProtKB-EC"/>
</dbReference>
<comment type="similarity">
    <text evidence="2 6">Belongs to the zinc-containing alcohol dehydrogenase family.</text>
</comment>
<evidence type="ECO:0000256" key="2">
    <source>
        <dbReference type="ARBA" id="ARBA00008072"/>
    </source>
</evidence>
<comment type="cofactor">
    <cofactor evidence="1 6">
        <name>Zn(2+)</name>
        <dbReference type="ChEBI" id="CHEBI:29105"/>
    </cofactor>
</comment>
<reference evidence="8 9" key="1">
    <citation type="submission" date="2021-03" db="EMBL/GenBank/DDBJ databases">
        <title>Genomic Encyclopedia of Type Strains, Phase IV (KMG-IV): sequencing the most valuable type-strain genomes for metagenomic binning, comparative biology and taxonomic classification.</title>
        <authorList>
            <person name="Goeker M."/>
        </authorList>
    </citation>
    <scope>NUCLEOTIDE SEQUENCE [LARGE SCALE GENOMIC DNA]</scope>
    <source>
        <strain evidence="8 9">DSM 24738</strain>
    </source>
</reference>
<keyword evidence="3 6" id="KW-0479">Metal-binding</keyword>
<organism evidence="8 9">
    <name type="scientific">Ammoniphilus resinae</name>
    <dbReference type="NCBI Taxonomy" id="861532"/>
    <lineage>
        <taxon>Bacteria</taxon>
        <taxon>Bacillati</taxon>
        <taxon>Bacillota</taxon>
        <taxon>Bacilli</taxon>
        <taxon>Bacillales</taxon>
        <taxon>Paenibacillaceae</taxon>
        <taxon>Aneurinibacillus group</taxon>
        <taxon>Ammoniphilus</taxon>
    </lineage>
</organism>
<proteinExistence type="inferred from homology"/>
<dbReference type="Gene3D" id="3.90.180.10">
    <property type="entry name" value="Medium-chain alcohol dehydrogenases, catalytic domain"/>
    <property type="match status" value="2"/>
</dbReference>
<dbReference type="InterPro" id="IPR011032">
    <property type="entry name" value="GroES-like_sf"/>
</dbReference>
<name>A0ABS4GWB8_9BACL</name>
<dbReference type="PANTHER" id="PTHR43350">
    <property type="entry name" value="NAD-DEPENDENT ALCOHOL DEHYDROGENASE"/>
    <property type="match status" value="1"/>
</dbReference>
<comment type="caution">
    <text evidence="8">The sequence shown here is derived from an EMBL/GenBank/DDBJ whole genome shotgun (WGS) entry which is preliminary data.</text>
</comment>
<dbReference type="Gene3D" id="3.40.50.720">
    <property type="entry name" value="NAD(P)-binding Rossmann-like Domain"/>
    <property type="match status" value="1"/>
</dbReference>
<dbReference type="SUPFAM" id="SSF51735">
    <property type="entry name" value="NAD(P)-binding Rossmann-fold domains"/>
    <property type="match status" value="1"/>
</dbReference>
<dbReference type="InterPro" id="IPR036291">
    <property type="entry name" value="NAD(P)-bd_dom_sf"/>
</dbReference>
<dbReference type="InterPro" id="IPR013149">
    <property type="entry name" value="ADH-like_C"/>
</dbReference>
<evidence type="ECO:0000313" key="8">
    <source>
        <dbReference type="EMBL" id="MBP1934562.1"/>
    </source>
</evidence>
<dbReference type="InterPro" id="IPR020843">
    <property type="entry name" value="ER"/>
</dbReference>
<dbReference type="Proteomes" id="UP001519343">
    <property type="component" value="Unassembled WGS sequence"/>
</dbReference>
<accession>A0ABS4GWB8</accession>
<evidence type="ECO:0000256" key="5">
    <source>
        <dbReference type="ARBA" id="ARBA00023002"/>
    </source>
</evidence>
<dbReference type="EC" id="1.1.1.14" evidence="8"/>
<keyword evidence="4 6" id="KW-0862">Zinc</keyword>
<sequence>MVATLAAKLIEKENLILEEKKLELGEDEVLVKTHMASICDADLRAFRGLHMPGDLPKFDYLGHEGGGEVVAIGSKVREFKIGDKVMVFGPHNSFAYYFKAPVANLHKVPEGMDMSVACLGEPIAVGMYAVVETDIQLGDTVVVAGLNFQGLIAVQALKKRGASKVIAIDYSDKHLQIAAETGADVLINTTKENAFEKVHELTQGRLCDVVFHSCGYWNPRAEEYFNLSASLTKDEGTMVSVPDLMSNISAYLHRIHHHGITLKFPALMHHSPAFREIWVPRLLRMVQEGGINLQPLITGRYPISEVVNAMQEFHQDPDQVKIVLVP</sequence>
<keyword evidence="5 8" id="KW-0560">Oxidoreductase</keyword>
<evidence type="ECO:0000256" key="4">
    <source>
        <dbReference type="ARBA" id="ARBA00022833"/>
    </source>
</evidence>
<evidence type="ECO:0000256" key="3">
    <source>
        <dbReference type="ARBA" id="ARBA00022723"/>
    </source>
</evidence>
<dbReference type="PANTHER" id="PTHR43350:SF19">
    <property type="entry name" value="D-GULOSIDE 3-DEHYDROGENASE"/>
    <property type="match status" value="1"/>
</dbReference>
<keyword evidence="9" id="KW-1185">Reference proteome</keyword>
<dbReference type="InterPro" id="IPR013154">
    <property type="entry name" value="ADH-like_N"/>
</dbReference>
<evidence type="ECO:0000259" key="7">
    <source>
        <dbReference type="SMART" id="SM00829"/>
    </source>
</evidence>
<dbReference type="SUPFAM" id="SSF50129">
    <property type="entry name" value="GroES-like"/>
    <property type="match status" value="1"/>
</dbReference>